<evidence type="ECO:0008006" key="4">
    <source>
        <dbReference type="Google" id="ProtNLM"/>
    </source>
</evidence>
<evidence type="ECO:0000313" key="3">
    <source>
        <dbReference type="EMBL" id="CEM52548.1"/>
    </source>
</evidence>
<evidence type="ECO:0000256" key="2">
    <source>
        <dbReference type="SAM" id="SignalP"/>
    </source>
</evidence>
<gene>
    <name evidence="3" type="ORF">Cvel_11341</name>
</gene>
<evidence type="ECO:0000256" key="1">
    <source>
        <dbReference type="SAM" id="MobiDB-lite"/>
    </source>
</evidence>
<dbReference type="EMBL" id="CDMZ01005282">
    <property type="protein sequence ID" value="CEM52548.1"/>
    <property type="molecule type" value="Genomic_DNA"/>
</dbReference>
<keyword evidence="2" id="KW-0732">Signal</keyword>
<dbReference type="AlphaFoldDB" id="A0A0G4I689"/>
<feature type="chain" id="PRO_5005192257" description="Saposin B-type domain-containing protein" evidence="2">
    <location>
        <begin position="24"/>
        <end position="229"/>
    </location>
</feature>
<dbReference type="VEuPathDB" id="CryptoDB:Cvel_11341"/>
<sequence length="229" mass="25611">MRPSTARLLHLLVVGIVSCCASAKQHTLLSDASACRKNFEDICYDNSFPGFAPEDLEVQKLYHAIRHDLKSWQNMYESISASRDPLVVCQKMVNSSGKPYCSTSTSSIKKAIFGTSQSCRACQKMAEELKTKLMVIERFGRIDRKDEDFVQRGSCNPVSAFRSGRFLVLDLTCTGNHRSSEHPMGRSAMSAFAKWGRGMEGSSRLPKSSDGWRDSRSNEMVERSTSWSS</sequence>
<reference evidence="3" key="1">
    <citation type="submission" date="2014-11" db="EMBL/GenBank/DDBJ databases">
        <authorList>
            <person name="Otto D Thomas"/>
            <person name="Naeem Raeece"/>
        </authorList>
    </citation>
    <scope>NUCLEOTIDE SEQUENCE</scope>
</reference>
<organism evidence="3">
    <name type="scientific">Chromera velia CCMP2878</name>
    <dbReference type="NCBI Taxonomy" id="1169474"/>
    <lineage>
        <taxon>Eukaryota</taxon>
        <taxon>Sar</taxon>
        <taxon>Alveolata</taxon>
        <taxon>Colpodellida</taxon>
        <taxon>Chromeraceae</taxon>
        <taxon>Chromera</taxon>
    </lineage>
</organism>
<feature type="region of interest" description="Disordered" evidence="1">
    <location>
        <begin position="199"/>
        <end position="229"/>
    </location>
</feature>
<accession>A0A0G4I689</accession>
<protein>
    <recommendedName>
        <fullName evidence="4">Saposin B-type domain-containing protein</fullName>
    </recommendedName>
</protein>
<proteinExistence type="predicted"/>
<feature type="compositionally biased region" description="Basic and acidic residues" evidence="1">
    <location>
        <begin position="210"/>
        <end position="222"/>
    </location>
</feature>
<feature type="signal peptide" evidence="2">
    <location>
        <begin position="1"/>
        <end position="23"/>
    </location>
</feature>
<name>A0A0G4I689_9ALVE</name>
<dbReference type="PROSITE" id="PS51257">
    <property type="entry name" value="PROKAR_LIPOPROTEIN"/>
    <property type="match status" value="1"/>
</dbReference>